<dbReference type="EMBL" id="JYNL01000019">
    <property type="protein sequence ID" value="KMO79143.1"/>
    <property type="molecule type" value="Genomic_DNA"/>
</dbReference>
<accession>A0A0J6WB39</accession>
<proteinExistence type="predicted"/>
<evidence type="ECO:0000313" key="2">
    <source>
        <dbReference type="Proteomes" id="UP000036513"/>
    </source>
</evidence>
<organism evidence="1 2">
    <name type="scientific">Mycolicibacterium chlorophenolicum</name>
    <dbReference type="NCBI Taxonomy" id="37916"/>
    <lineage>
        <taxon>Bacteria</taxon>
        <taxon>Bacillati</taxon>
        <taxon>Actinomycetota</taxon>
        <taxon>Actinomycetes</taxon>
        <taxon>Mycobacteriales</taxon>
        <taxon>Mycobacteriaceae</taxon>
        <taxon>Mycolicibacterium</taxon>
    </lineage>
</organism>
<keyword evidence="2" id="KW-1185">Reference proteome</keyword>
<dbReference type="AlphaFoldDB" id="A0A0J6WB39"/>
<gene>
    <name evidence="1" type="ORF">MCHLDSM_01811</name>
</gene>
<protein>
    <submittedName>
        <fullName evidence="1">Uncharacterized protein</fullName>
    </submittedName>
</protein>
<dbReference type="SMR" id="A0A0J6WB39"/>
<dbReference type="Proteomes" id="UP000036513">
    <property type="component" value="Unassembled WGS sequence"/>
</dbReference>
<evidence type="ECO:0000313" key="1">
    <source>
        <dbReference type="EMBL" id="KMO79143.1"/>
    </source>
</evidence>
<dbReference type="RefSeq" id="WP_156455052.1">
    <property type="nucleotide sequence ID" value="NZ_JYNL01000019.1"/>
</dbReference>
<comment type="caution">
    <text evidence="1">The sequence shown here is derived from an EMBL/GenBank/DDBJ whole genome shotgun (WGS) entry which is preliminary data.</text>
</comment>
<reference evidence="1 2" key="1">
    <citation type="journal article" date="2015" name="Genome Biol. Evol.">
        <title>Characterization of Three Mycobacterium spp. with Potential Use in Bioremediation by Genome Sequencing and Comparative Genomics.</title>
        <authorList>
            <person name="Das S."/>
            <person name="Pettersson B.M."/>
            <person name="Behra P.R."/>
            <person name="Ramesh M."/>
            <person name="Dasgupta S."/>
            <person name="Bhattacharya A."/>
            <person name="Kirsebom L.A."/>
        </authorList>
    </citation>
    <scope>NUCLEOTIDE SEQUENCE [LARGE SCALE GENOMIC DNA]</scope>
    <source>
        <strain evidence="1 2">DSM 43826</strain>
    </source>
</reference>
<dbReference type="PATRIC" id="fig|37916.4.peg.1729"/>
<name>A0A0J6WB39_9MYCO</name>
<sequence length="55" mass="6024">MHANLPLTLGDAAAAFNNQVIRGALAPDLAHQYTEVKSDEWVRACGAVTHFDREM</sequence>